<feature type="region of interest" description="Disordered" evidence="1">
    <location>
        <begin position="32"/>
        <end position="67"/>
    </location>
</feature>
<organism evidence="2 3">
    <name type="scientific">Synaphobranchus kaupii</name>
    <name type="common">Kaup's arrowtooth eel</name>
    <dbReference type="NCBI Taxonomy" id="118154"/>
    <lineage>
        <taxon>Eukaryota</taxon>
        <taxon>Metazoa</taxon>
        <taxon>Chordata</taxon>
        <taxon>Craniata</taxon>
        <taxon>Vertebrata</taxon>
        <taxon>Euteleostomi</taxon>
        <taxon>Actinopterygii</taxon>
        <taxon>Neopterygii</taxon>
        <taxon>Teleostei</taxon>
        <taxon>Anguilliformes</taxon>
        <taxon>Synaphobranchidae</taxon>
        <taxon>Synaphobranchus</taxon>
    </lineage>
</organism>
<accession>A0A9Q1IFB8</accession>
<gene>
    <name evidence="2" type="ORF">SKAU_G00374410</name>
</gene>
<evidence type="ECO:0000256" key="1">
    <source>
        <dbReference type="SAM" id="MobiDB-lite"/>
    </source>
</evidence>
<evidence type="ECO:0000313" key="2">
    <source>
        <dbReference type="EMBL" id="KAJ8338475.1"/>
    </source>
</evidence>
<evidence type="ECO:0000313" key="3">
    <source>
        <dbReference type="Proteomes" id="UP001152622"/>
    </source>
</evidence>
<name>A0A9Q1IFB8_SYNKA</name>
<comment type="caution">
    <text evidence="2">The sequence shown here is derived from an EMBL/GenBank/DDBJ whole genome shotgun (WGS) entry which is preliminary data.</text>
</comment>
<sequence>MAIRLGNGERACSRGLAIPRQRCTQKPARFRLMPSRTENKKIRNRSVSGLSTGRGEESEQSLRPLETSAKLRGTMAIRLGNGERACSRGLAIPRQRCTQKPARFRLMPSRTENKKIRNRSVSGLSTGRGEESEQSLRPLERCQALGRSGEWSLVELNSTTERPRANNLSSQRDCTFIIDSLPPHLLFISGAGWQLRRQSRVVTAAQHSGNGHSSCSPCCPRCC</sequence>
<dbReference type="EMBL" id="JAINUF010000018">
    <property type="protein sequence ID" value="KAJ8338475.1"/>
    <property type="molecule type" value="Genomic_DNA"/>
</dbReference>
<dbReference type="Proteomes" id="UP001152622">
    <property type="component" value="Chromosome 18"/>
</dbReference>
<proteinExistence type="predicted"/>
<reference evidence="2" key="1">
    <citation type="journal article" date="2023" name="Science">
        <title>Genome structures resolve the early diversification of teleost fishes.</title>
        <authorList>
            <person name="Parey E."/>
            <person name="Louis A."/>
            <person name="Montfort J."/>
            <person name="Bouchez O."/>
            <person name="Roques C."/>
            <person name="Iampietro C."/>
            <person name="Lluch J."/>
            <person name="Castinel A."/>
            <person name="Donnadieu C."/>
            <person name="Desvignes T."/>
            <person name="Floi Bucao C."/>
            <person name="Jouanno E."/>
            <person name="Wen M."/>
            <person name="Mejri S."/>
            <person name="Dirks R."/>
            <person name="Jansen H."/>
            <person name="Henkel C."/>
            <person name="Chen W.J."/>
            <person name="Zahm M."/>
            <person name="Cabau C."/>
            <person name="Klopp C."/>
            <person name="Thompson A.W."/>
            <person name="Robinson-Rechavi M."/>
            <person name="Braasch I."/>
            <person name="Lecointre G."/>
            <person name="Bobe J."/>
            <person name="Postlethwait J.H."/>
            <person name="Berthelot C."/>
            <person name="Roest Crollius H."/>
            <person name="Guiguen Y."/>
        </authorList>
    </citation>
    <scope>NUCLEOTIDE SEQUENCE</scope>
    <source>
        <strain evidence="2">WJC10195</strain>
    </source>
</reference>
<protein>
    <submittedName>
        <fullName evidence="2">Uncharacterized protein</fullName>
    </submittedName>
</protein>
<feature type="region of interest" description="Disordered" evidence="1">
    <location>
        <begin position="105"/>
        <end position="137"/>
    </location>
</feature>
<dbReference type="AlphaFoldDB" id="A0A9Q1IFB8"/>
<keyword evidence="3" id="KW-1185">Reference proteome</keyword>